<dbReference type="RefSeq" id="WP_148451447.1">
    <property type="nucleotide sequence ID" value="NZ_VSDO01000002.1"/>
</dbReference>
<dbReference type="EMBL" id="VSDO01000002">
    <property type="protein sequence ID" value="TYA12845.1"/>
    <property type="molecule type" value="Genomic_DNA"/>
</dbReference>
<keyword evidence="8" id="KW-1185">Reference proteome</keyword>
<organism evidence="7 8">
    <name type="scientific">Paenibacillus faecis</name>
    <dbReference type="NCBI Taxonomy" id="862114"/>
    <lineage>
        <taxon>Bacteria</taxon>
        <taxon>Bacillati</taxon>
        <taxon>Bacillota</taxon>
        <taxon>Bacilli</taxon>
        <taxon>Bacillales</taxon>
        <taxon>Paenibacillaceae</taxon>
        <taxon>Paenibacillus</taxon>
    </lineage>
</organism>
<evidence type="ECO:0000256" key="3">
    <source>
        <dbReference type="ARBA" id="ARBA00023125"/>
    </source>
</evidence>
<dbReference type="Pfam" id="PF00126">
    <property type="entry name" value="HTH_1"/>
    <property type="match status" value="1"/>
</dbReference>
<dbReference type="OrthoDB" id="8479357at2"/>
<accession>A0A5D0CVC9</accession>
<keyword evidence="3" id="KW-0238">DNA-binding</keyword>
<comment type="similarity">
    <text evidence="1">Belongs to the LysR transcriptional regulatory family.</text>
</comment>
<evidence type="ECO:0000256" key="1">
    <source>
        <dbReference type="ARBA" id="ARBA00009437"/>
    </source>
</evidence>
<name>A0A5D0CVC9_9BACL</name>
<evidence type="ECO:0000256" key="2">
    <source>
        <dbReference type="ARBA" id="ARBA00023015"/>
    </source>
</evidence>
<feature type="domain" description="HTH lysR-type" evidence="6">
    <location>
        <begin position="1"/>
        <end position="58"/>
    </location>
</feature>
<dbReference type="Gene3D" id="3.40.190.290">
    <property type="match status" value="1"/>
</dbReference>
<gene>
    <name evidence="7" type="ORF">FRY98_09055</name>
</gene>
<dbReference type="PROSITE" id="PS50931">
    <property type="entry name" value="HTH_LYSR"/>
    <property type="match status" value="1"/>
</dbReference>
<reference evidence="7 8" key="1">
    <citation type="submission" date="2019-08" db="EMBL/GenBank/DDBJ databases">
        <title>Genome sequencing of Paenibacillus faecis DSM 23593(T).</title>
        <authorList>
            <person name="Kook J.-K."/>
            <person name="Park S.-N."/>
            <person name="Lim Y.K."/>
        </authorList>
    </citation>
    <scope>NUCLEOTIDE SEQUENCE [LARGE SCALE GENOMIC DNA]</scope>
    <source>
        <strain evidence="7 8">DSM 23593</strain>
    </source>
</reference>
<dbReference type="Pfam" id="PF03466">
    <property type="entry name" value="LysR_substrate"/>
    <property type="match status" value="1"/>
</dbReference>
<protein>
    <submittedName>
        <fullName evidence="7">LysR family transcriptional regulator</fullName>
    </submittedName>
</protein>
<feature type="compositionally biased region" description="Basic and acidic residues" evidence="5">
    <location>
        <begin position="306"/>
        <end position="323"/>
    </location>
</feature>
<dbReference type="GO" id="GO:0003700">
    <property type="term" value="F:DNA-binding transcription factor activity"/>
    <property type="evidence" value="ECO:0007669"/>
    <property type="project" value="InterPro"/>
</dbReference>
<evidence type="ECO:0000256" key="4">
    <source>
        <dbReference type="ARBA" id="ARBA00023163"/>
    </source>
</evidence>
<dbReference type="InterPro" id="IPR036388">
    <property type="entry name" value="WH-like_DNA-bd_sf"/>
</dbReference>
<dbReference type="InterPro" id="IPR036390">
    <property type="entry name" value="WH_DNA-bd_sf"/>
</dbReference>
<dbReference type="PANTHER" id="PTHR30126">
    <property type="entry name" value="HTH-TYPE TRANSCRIPTIONAL REGULATOR"/>
    <property type="match status" value="1"/>
</dbReference>
<proteinExistence type="inferred from homology"/>
<keyword evidence="2" id="KW-0805">Transcription regulation</keyword>
<dbReference type="PANTHER" id="PTHR30126:SF40">
    <property type="entry name" value="HTH-TYPE TRANSCRIPTIONAL REGULATOR GLTR"/>
    <property type="match status" value="1"/>
</dbReference>
<dbReference type="GO" id="GO:0000976">
    <property type="term" value="F:transcription cis-regulatory region binding"/>
    <property type="evidence" value="ECO:0007669"/>
    <property type="project" value="TreeGrafter"/>
</dbReference>
<evidence type="ECO:0000313" key="7">
    <source>
        <dbReference type="EMBL" id="TYA12845.1"/>
    </source>
</evidence>
<dbReference type="Gene3D" id="1.10.10.10">
    <property type="entry name" value="Winged helix-like DNA-binding domain superfamily/Winged helix DNA-binding domain"/>
    <property type="match status" value="1"/>
</dbReference>
<feature type="region of interest" description="Disordered" evidence="5">
    <location>
        <begin position="285"/>
        <end position="323"/>
    </location>
</feature>
<dbReference type="SUPFAM" id="SSF46785">
    <property type="entry name" value="Winged helix' DNA-binding domain"/>
    <property type="match status" value="1"/>
</dbReference>
<keyword evidence="4" id="KW-0804">Transcription</keyword>
<dbReference type="AlphaFoldDB" id="A0A5D0CVC9"/>
<dbReference type="PRINTS" id="PR00039">
    <property type="entry name" value="HTHLYSR"/>
</dbReference>
<evidence type="ECO:0000259" key="6">
    <source>
        <dbReference type="PROSITE" id="PS50931"/>
    </source>
</evidence>
<evidence type="ECO:0000313" key="8">
    <source>
        <dbReference type="Proteomes" id="UP000325218"/>
    </source>
</evidence>
<dbReference type="Proteomes" id="UP000325218">
    <property type="component" value="Unassembled WGS sequence"/>
</dbReference>
<dbReference type="SUPFAM" id="SSF53850">
    <property type="entry name" value="Periplasmic binding protein-like II"/>
    <property type="match status" value="1"/>
</dbReference>
<dbReference type="InterPro" id="IPR000847">
    <property type="entry name" value="LysR_HTH_N"/>
</dbReference>
<sequence length="323" mass="35977">MESADLRIFQAVAYEGSITKAALRLGYVQSNVTARIRQLESEIGTALFHRHNRGMTLSSSGQTLLAYADKIIGLLDEAALALSPSSEPGGPLLIGASQTTAAVRLPRLLSRYYEMHPKVELTLTTDLSDRLMEKVLQYELDVAFISTPCRHPELTPVSVFDEEVVVISAPWIIELDDALTKPNLVYSKGCSYREILEGWQHSRGIRQLKTMEFGTLEAILGGVSSGLGISLVPRVVAEMPGNVGSLRIHEVPEALRRMKTELIYRKDAYMTPALRALLKLLGVSTEEHEQGQGQEQEQKQKKKQKKEKEQGLAKEREQVQVRK</sequence>
<comment type="caution">
    <text evidence="7">The sequence shown here is derived from an EMBL/GenBank/DDBJ whole genome shotgun (WGS) entry which is preliminary data.</text>
</comment>
<evidence type="ECO:0000256" key="5">
    <source>
        <dbReference type="SAM" id="MobiDB-lite"/>
    </source>
</evidence>
<dbReference type="InterPro" id="IPR005119">
    <property type="entry name" value="LysR_subst-bd"/>
</dbReference>